<sequence length="1006" mass="112740">MQNHAIKRYSFLFIAFFWLFSFSTEAAAQISGVCPLPPELFIKVNDQKCTFNQIVVVDEDTPVKIEFFVHPFAGTTATKDSVTEIPVKTLIDGVGSVDSSTVSNEEDWQPDHANHTNPTYFDHIDPKPAEISYSCWNPAGGHADRGESHQWASPGWKIKEVKFSYVTDDFDIGNNANETGTDPADPKINQYVYNIPSVPDAYNVRANLSMRWEWNSTLKHRWKHDGYNGTTDECQTCHRVESQRANAIFEVTNSKSSFANPPSSVAVDALGEMYWGHSHIENMSGAIPKARMDFLNYGSAGPPGGLGPVSDGVTAGNVGKVLTARVRIVVKDKGNIAHVQTGFGNDNILKAQTGQKVSATDDNKKLTVRFVDNNPNATKEKLTGGSANMPLASLPAAADCKDENFKMIFWYEWPIYQYSSYKLFEYFDKDPATGANVPPQHNFCNVMYAPMFVWKKGKVWTKLSDFLSDTTGGSVTSVKLYKDGTELTAAPKEDPDYAIYEGTFPLSHLMTSADTSKEDIVAWHYAKTSWGDGFGNPAYDKDKDSSSLYNTVKPGGKDVKDFFKYPPVNYKNGKGPLKYFFEIRDCSNNGGGKGETSFNCAETYFTDFPTEPAKAYVHPQIKLNSDAVKYMVKSSQLPITSLTSADGAQISTIDIPGGTGGYCESDDYAADPIQTKWKDNTLIKNYLNPNADEPDSEILKYYQAWGKIEIEDTIKPNVGIYIKNTVKQNTRRIYMEDGFERLYYSSANLKLDPFTRTSTDSDPNRQWALIDKTDKYNYHYLPSGYTPNPNPPANSAGNFDVPFDDLRDEWVFDQIPKNSSGKLYEGDELNQDTKKEGYGMGKDIQLIVKHQDLREPGVDDYFVPYYAYDNIDGQRLPKPGQEFDNQDWYKGVASDNNSHNQPNNPVFADNKINLGFVTWAIKDENYDQATSDSIYKVGNYYTYPKLTVSSINCDWDGTPLNGGKEISLSYAVVDKNKNHRKIKLHLFVAPTDMSITTIEKQEKRSE</sequence>
<dbReference type="AlphaFoldDB" id="A0A1F7WSD6"/>
<keyword evidence="1" id="KW-0732">Signal</keyword>
<evidence type="ECO:0000313" key="2">
    <source>
        <dbReference type="EMBL" id="OGM05744.1"/>
    </source>
</evidence>
<evidence type="ECO:0008006" key="4">
    <source>
        <dbReference type="Google" id="ProtNLM"/>
    </source>
</evidence>
<evidence type="ECO:0000256" key="1">
    <source>
        <dbReference type="SAM" id="SignalP"/>
    </source>
</evidence>
<dbReference type="Proteomes" id="UP000178735">
    <property type="component" value="Unassembled WGS sequence"/>
</dbReference>
<comment type="caution">
    <text evidence="2">The sequence shown here is derived from an EMBL/GenBank/DDBJ whole genome shotgun (WGS) entry which is preliminary data.</text>
</comment>
<dbReference type="STRING" id="1817813.A2008_13905"/>
<name>A0A1F7WSD6_9BACT</name>
<protein>
    <recommendedName>
        <fullName evidence="4">Cytochrome c-552/DMSO reductase-like haem-binding domain-containing protein</fullName>
    </recommendedName>
</protein>
<organism evidence="2 3">
    <name type="scientific">Candidatus Wallbacteria bacterium GWC2_49_35</name>
    <dbReference type="NCBI Taxonomy" id="1817813"/>
    <lineage>
        <taxon>Bacteria</taxon>
        <taxon>Candidatus Walliibacteriota</taxon>
    </lineage>
</organism>
<dbReference type="EMBL" id="MGFH01000100">
    <property type="protein sequence ID" value="OGM05744.1"/>
    <property type="molecule type" value="Genomic_DNA"/>
</dbReference>
<feature type="chain" id="PRO_5009533563" description="Cytochrome c-552/DMSO reductase-like haem-binding domain-containing protein" evidence="1">
    <location>
        <begin position="27"/>
        <end position="1006"/>
    </location>
</feature>
<gene>
    <name evidence="2" type="ORF">A2008_13905</name>
</gene>
<proteinExistence type="predicted"/>
<feature type="signal peptide" evidence="1">
    <location>
        <begin position="1"/>
        <end position="26"/>
    </location>
</feature>
<accession>A0A1F7WSD6</accession>
<reference evidence="2 3" key="1">
    <citation type="journal article" date="2016" name="Nat. Commun.">
        <title>Thousands of microbial genomes shed light on interconnected biogeochemical processes in an aquifer system.</title>
        <authorList>
            <person name="Anantharaman K."/>
            <person name="Brown C.T."/>
            <person name="Hug L.A."/>
            <person name="Sharon I."/>
            <person name="Castelle C.J."/>
            <person name="Probst A.J."/>
            <person name="Thomas B.C."/>
            <person name="Singh A."/>
            <person name="Wilkins M.J."/>
            <person name="Karaoz U."/>
            <person name="Brodie E.L."/>
            <person name="Williams K.H."/>
            <person name="Hubbard S.S."/>
            <person name="Banfield J.F."/>
        </authorList>
    </citation>
    <scope>NUCLEOTIDE SEQUENCE [LARGE SCALE GENOMIC DNA]</scope>
</reference>
<evidence type="ECO:0000313" key="3">
    <source>
        <dbReference type="Proteomes" id="UP000178735"/>
    </source>
</evidence>